<dbReference type="InterPro" id="IPR001611">
    <property type="entry name" value="Leu-rich_rpt"/>
</dbReference>
<dbReference type="SMART" id="SM00364">
    <property type="entry name" value="LRR_BAC"/>
    <property type="match status" value="3"/>
</dbReference>
<dbReference type="Proteomes" id="UP000094527">
    <property type="component" value="Unassembled WGS sequence"/>
</dbReference>
<dbReference type="SMART" id="SM00365">
    <property type="entry name" value="LRR_SD22"/>
    <property type="match status" value="7"/>
</dbReference>
<keyword evidence="8 9" id="KW-0472">Membrane</keyword>
<dbReference type="InterPro" id="IPR003591">
    <property type="entry name" value="Leu-rich_rpt_typical-subtyp"/>
</dbReference>
<accession>A0A1D2NEH7</accession>
<proteinExistence type="predicted"/>
<dbReference type="Gene3D" id="3.80.10.10">
    <property type="entry name" value="Ribonuclease Inhibitor"/>
    <property type="match status" value="3"/>
</dbReference>
<dbReference type="InterPro" id="IPR036728">
    <property type="entry name" value="PBP_GOBP_sf"/>
</dbReference>
<gene>
    <name evidence="11" type="ORF">Ocin01_03022</name>
</gene>
<dbReference type="AlphaFoldDB" id="A0A1D2NEH7"/>
<dbReference type="OMA" id="WAESACK"/>
<keyword evidence="4 9" id="KW-0812">Transmembrane</keyword>
<evidence type="ECO:0000313" key="12">
    <source>
        <dbReference type="Proteomes" id="UP000094527"/>
    </source>
</evidence>
<evidence type="ECO:0000256" key="4">
    <source>
        <dbReference type="ARBA" id="ARBA00022692"/>
    </source>
</evidence>
<dbReference type="SMART" id="SM00082">
    <property type="entry name" value="LRRCT"/>
    <property type="match status" value="1"/>
</dbReference>
<dbReference type="GO" id="GO:0005549">
    <property type="term" value="F:odorant binding"/>
    <property type="evidence" value="ECO:0007669"/>
    <property type="project" value="InterPro"/>
</dbReference>
<comment type="caution">
    <text evidence="11">The sequence shown here is derived from an EMBL/GenBank/DDBJ whole genome shotgun (WGS) entry which is preliminary data.</text>
</comment>
<organism evidence="11 12">
    <name type="scientific">Orchesella cincta</name>
    <name type="common">Springtail</name>
    <name type="synonym">Podura cincta</name>
    <dbReference type="NCBI Taxonomy" id="48709"/>
    <lineage>
        <taxon>Eukaryota</taxon>
        <taxon>Metazoa</taxon>
        <taxon>Ecdysozoa</taxon>
        <taxon>Arthropoda</taxon>
        <taxon>Hexapoda</taxon>
        <taxon>Collembola</taxon>
        <taxon>Entomobryomorpha</taxon>
        <taxon>Entomobryoidea</taxon>
        <taxon>Orchesellidae</taxon>
        <taxon>Orchesellinae</taxon>
        <taxon>Orchesella</taxon>
    </lineage>
</organism>
<evidence type="ECO:0000256" key="6">
    <source>
        <dbReference type="ARBA" id="ARBA00022737"/>
    </source>
</evidence>
<dbReference type="Gene3D" id="1.10.238.20">
    <property type="entry name" value="Pheromone/general odorant binding protein domain"/>
    <property type="match status" value="1"/>
</dbReference>
<evidence type="ECO:0000256" key="8">
    <source>
        <dbReference type="ARBA" id="ARBA00023136"/>
    </source>
</evidence>
<evidence type="ECO:0000256" key="3">
    <source>
        <dbReference type="ARBA" id="ARBA00022614"/>
    </source>
</evidence>
<feature type="non-terminal residue" evidence="11">
    <location>
        <position position="1"/>
    </location>
</feature>
<dbReference type="CDD" id="cd23992">
    <property type="entry name" value="PBP_GOBP"/>
    <property type="match status" value="1"/>
</dbReference>
<keyword evidence="12" id="KW-1185">Reference proteome</keyword>
<dbReference type="GO" id="GO:0005886">
    <property type="term" value="C:plasma membrane"/>
    <property type="evidence" value="ECO:0007669"/>
    <property type="project" value="UniProtKB-SubCell"/>
</dbReference>
<dbReference type="EMBL" id="LJIJ01000067">
    <property type="protein sequence ID" value="ODN03637.1"/>
    <property type="molecule type" value="Genomic_DNA"/>
</dbReference>
<dbReference type="FunFam" id="3.80.10.10:FF:001438">
    <property type="entry name" value="Uncharacterized protein"/>
    <property type="match status" value="1"/>
</dbReference>
<dbReference type="SUPFAM" id="SSF47565">
    <property type="entry name" value="Insect pheromone/odorant-binding proteins"/>
    <property type="match status" value="1"/>
</dbReference>
<protein>
    <submittedName>
        <fullName evidence="11">Leucine-rich repeat-containing protein 15</fullName>
    </submittedName>
</protein>
<dbReference type="InterPro" id="IPR032675">
    <property type="entry name" value="LRR_dom_sf"/>
</dbReference>
<dbReference type="PANTHER" id="PTHR24366">
    <property type="entry name" value="IG(IMMUNOGLOBULIN) AND LRR(LEUCINE RICH REPEAT) DOMAINS"/>
    <property type="match status" value="1"/>
</dbReference>
<comment type="subcellular location">
    <subcellularLocation>
        <location evidence="1">Cell membrane</location>
    </subcellularLocation>
</comment>
<dbReference type="PANTHER" id="PTHR24366:SF96">
    <property type="entry name" value="LEUCINE RICH REPEAT CONTAINING 53"/>
    <property type="match status" value="1"/>
</dbReference>
<dbReference type="OrthoDB" id="2013775at2759"/>
<dbReference type="Pfam" id="PF13855">
    <property type="entry name" value="LRR_8"/>
    <property type="match status" value="2"/>
</dbReference>
<dbReference type="InterPro" id="IPR000483">
    <property type="entry name" value="Cys-rich_flank_reg_C"/>
</dbReference>
<evidence type="ECO:0000313" key="11">
    <source>
        <dbReference type="EMBL" id="ODN03637.1"/>
    </source>
</evidence>
<feature type="domain" description="LRRCT" evidence="10">
    <location>
        <begin position="464"/>
        <end position="514"/>
    </location>
</feature>
<dbReference type="STRING" id="48709.A0A1D2NEH7"/>
<reference evidence="11 12" key="1">
    <citation type="journal article" date="2016" name="Genome Biol. Evol.">
        <title>Gene Family Evolution Reflects Adaptation to Soil Environmental Stressors in the Genome of the Collembolan Orchesella cincta.</title>
        <authorList>
            <person name="Faddeeva-Vakhrusheva A."/>
            <person name="Derks M.F."/>
            <person name="Anvar S.Y."/>
            <person name="Agamennone V."/>
            <person name="Suring W."/>
            <person name="Smit S."/>
            <person name="van Straalen N.M."/>
            <person name="Roelofs D."/>
        </authorList>
    </citation>
    <scope>NUCLEOTIDE SEQUENCE [LARGE SCALE GENOMIC DNA]</scope>
    <source>
        <tissue evidence="11">Mixed pool</tissue>
    </source>
</reference>
<dbReference type="SUPFAM" id="SSF52058">
    <property type="entry name" value="L domain-like"/>
    <property type="match status" value="1"/>
</dbReference>
<evidence type="ECO:0000259" key="10">
    <source>
        <dbReference type="SMART" id="SM00082"/>
    </source>
</evidence>
<dbReference type="InterPro" id="IPR006170">
    <property type="entry name" value="PBP/GOBP"/>
</dbReference>
<keyword evidence="2" id="KW-1003">Cell membrane</keyword>
<name>A0A1D2NEH7_ORCCI</name>
<keyword evidence="3" id="KW-0433">Leucine-rich repeat</keyword>
<dbReference type="PROSITE" id="PS51450">
    <property type="entry name" value="LRR"/>
    <property type="match status" value="3"/>
</dbReference>
<evidence type="ECO:0000256" key="1">
    <source>
        <dbReference type="ARBA" id="ARBA00004236"/>
    </source>
</evidence>
<evidence type="ECO:0000256" key="5">
    <source>
        <dbReference type="ARBA" id="ARBA00022729"/>
    </source>
</evidence>
<evidence type="ECO:0000256" key="9">
    <source>
        <dbReference type="SAM" id="Phobius"/>
    </source>
</evidence>
<keyword evidence="7 9" id="KW-1133">Transmembrane helix</keyword>
<keyword evidence="6" id="KW-0677">Repeat</keyword>
<keyword evidence="5" id="KW-0732">Signal</keyword>
<feature type="transmembrane region" description="Helical" evidence="9">
    <location>
        <begin position="30"/>
        <end position="50"/>
    </location>
</feature>
<evidence type="ECO:0000256" key="7">
    <source>
        <dbReference type="ARBA" id="ARBA00022989"/>
    </source>
</evidence>
<evidence type="ECO:0000256" key="2">
    <source>
        <dbReference type="ARBA" id="ARBA00022475"/>
    </source>
</evidence>
<dbReference type="Pfam" id="PF01395">
    <property type="entry name" value="PBP_GOBP"/>
    <property type="match status" value="1"/>
</dbReference>
<sequence length="701" mass="79990">YATNKVSTSVKHMRFIDKQSQLGTVKMANFIKIVYVAALICVLCWTSVLATRSIEIDPEFPEFDLNLNRDDEAQEQRRQCEQMSICDISDEMDKKFTSLERRIRSLEQPVWKISGDNFRWSACAEGPCRCYPESFSVNCWRQTLDVIPQQQTIPIDTTVLDMGTNSVNAIHKHTFRGLIRLVQLDFSDNKIDYLPDTIFEELESLKYLILQRNHLDAINPRIFRDLKNLETLDISENYLAKLPETLWDNMASLRNLQLAKNKLVEWVNFDGLINLEDLDLTGNSIQTLGSFRHLRKLKRLKLADNALKSISENTFLGLRNVQSLSLQQNKIVELPPNAFIDLGEVTKIDLSDNLIKEIFRENFNGLAALKELNLARNELTTISNFTFEELVGLDRLSLHGNILESLDRNAFKGLEIISYQCWELTCSTEILTIDLELDSNDLLYVEDETFESLTSLQSIKLGKNSWHCDCNILYLANWIRDHSPIVWDYIPKCRGPTTVGGRPLHEMTFADVCDGAWLSMQRLPSRVLQIQGMIQTSDRRFYGTKLLNGQIYSLGTTDFCSCNRCTSKATAKDIGRLLCTENGLYPDDKLIGIVQQKCQPKLDDPRETLIACMTKCMMKQLNALNKKGKMKKTEASKLANVLPETHQESAKAKFETCYKSFHSKVKKESKCDSWIPFSSCFVGWAESACKTGSTTTAPEAE</sequence>
<dbReference type="SMART" id="SM00369">
    <property type="entry name" value="LRR_TYP"/>
    <property type="match status" value="9"/>
</dbReference>